<evidence type="ECO:0000313" key="3">
    <source>
        <dbReference type="Proteomes" id="UP001385951"/>
    </source>
</evidence>
<proteinExistence type="predicted"/>
<comment type="caution">
    <text evidence="2">The sequence shown here is derived from an EMBL/GenBank/DDBJ whole genome shotgun (WGS) entry which is preliminary data.</text>
</comment>
<protein>
    <submittedName>
        <fullName evidence="2">Uncharacterized protein</fullName>
    </submittedName>
</protein>
<dbReference type="EMBL" id="JASBNA010000040">
    <property type="protein sequence ID" value="KAK7681519.1"/>
    <property type="molecule type" value="Genomic_DNA"/>
</dbReference>
<accession>A0AAW0FTE6</accession>
<gene>
    <name evidence="2" type="ORF">QCA50_015251</name>
</gene>
<evidence type="ECO:0000313" key="2">
    <source>
        <dbReference type="EMBL" id="KAK7681519.1"/>
    </source>
</evidence>
<keyword evidence="3" id="KW-1185">Reference proteome</keyword>
<organism evidence="2 3">
    <name type="scientific">Cerrena zonata</name>
    <dbReference type="NCBI Taxonomy" id="2478898"/>
    <lineage>
        <taxon>Eukaryota</taxon>
        <taxon>Fungi</taxon>
        <taxon>Dikarya</taxon>
        <taxon>Basidiomycota</taxon>
        <taxon>Agaricomycotina</taxon>
        <taxon>Agaricomycetes</taxon>
        <taxon>Polyporales</taxon>
        <taxon>Cerrenaceae</taxon>
        <taxon>Cerrena</taxon>
    </lineage>
</organism>
<feature type="region of interest" description="Disordered" evidence="1">
    <location>
        <begin position="27"/>
        <end position="51"/>
    </location>
</feature>
<evidence type="ECO:0000256" key="1">
    <source>
        <dbReference type="SAM" id="MobiDB-lite"/>
    </source>
</evidence>
<sequence>MSAPTGKEDVTDHLRKLTDLLQTSRADCEDARRVQEERERDKAARREEKDKQLAQFRSQLLQLKSGCEENKKVAGSTLATTSSSDELLETSSRLMEETVEHLRTESGNLLRSFRDDLRKRNEEHLESVIASVQSSRDSAVS</sequence>
<dbReference type="AlphaFoldDB" id="A0AAW0FTE6"/>
<reference evidence="2 3" key="1">
    <citation type="submission" date="2022-09" db="EMBL/GenBank/DDBJ databases">
        <authorList>
            <person name="Palmer J.M."/>
        </authorList>
    </citation>
    <scope>NUCLEOTIDE SEQUENCE [LARGE SCALE GENOMIC DNA]</scope>
    <source>
        <strain evidence="2 3">DSM 7382</strain>
    </source>
</reference>
<dbReference type="Proteomes" id="UP001385951">
    <property type="component" value="Unassembled WGS sequence"/>
</dbReference>
<name>A0AAW0FTE6_9APHY</name>